<keyword evidence="3" id="KW-0677">Repeat</keyword>
<comment type="similarity">
    <text evidence="2">Belongs to the Mediator complex subunit 6 family.</text>
</comment>
<feature type="repeat" description="PPR" evidence="7">
    <location>
        <begin position="277"/>
        <end position="311"/>
    </location>
</feature>
<comment type="caution">
    <text evidence="8">The sequence shown here is derived from an EMBL/GenBank/DDBJ whole genome shotgun (WGS) entry which is preliminary data.</text>
</comment>
<evidence type="ECO:0000256" key="6">
    <source>
        <dbReference type="ARBA" id="ARBA00023242"/>
    </source>
</evidence>
<evidence type="ECO:0000256" key="7">
    <source>
        <dbReference type="PROSITE-ProRule" id="PRU00708"/>
    </source>
</evidence>
<dbReference type="PROSITE" id="PS51375">
    <property type="entry name" value="PPR"/>
    <property type="match status" value="1"/>
</dbReference>
<evidence type="ECO:0000256" key="4">
    <source>
        <dbReference type="ARBA" id="ARBA00023015"/>
    </source>
</evidence>
<accession>A0ABP0L9N2</accession>
<dbReference type="Pfam" id="PF13041">
    <property type="entry name" value="PPR_2"/>
    <property type="match status" value="1"/>
</dbReference>
<evidence type="ECO:0000256" key="3">
    <source>
        <dbReference type="ARBA" id="ARBA00022737"/>
    </source>
</evidence>
<dbReference type="Pfam" id="PF04934">
    <property type="entry name" value="Med6"/>
    <property type="match status" value="1"/>
</dbReference>
<dbReference type="InterPro" id="IPR007018">
    <property type="entry name" value="Mediator_Med6"/>
</dbReference>
<dbReference type="InterPro" id="IPR038566">
    <property type="entry name" value="Mediator_Med6_sf"/>
</dbReference>
<evidence type="ECO:0000256" key="2">
    <source>
        <dbReference type="ARBA" id="ARBA00007526"/>
    </source>
</evidence>
<protein>
    <submittedName>
        <fullName evidence="8">Mitochondrial</fullName>
    </submittedName>
</protein>
<gene>
    <name evidence="8" type="ORF">SCF082_LOCUS21381</name>
</gene>
<evidence type="ECO:0000256" key="5">
    <source>
        <dbReference type="ARBA" id="ARBA00023163"/>
    </source>
</evidence>
<sequence>MGDLADLAHVSFVNTEFLEKNGLTPKNVLEYFYTSPFYLHFGEGSLNEQRRRGLQVEAQAGSHEFVLRTANEDAKAGVVETSIFVLQRLQHPATSKETFYVISGTIYKAPELSELLKSSIGQSAIGATSILKKQLEAMCMPEAERPGPATTEWPPWCQFETRPVPAAWCAPIGVDEKFRSETKVWKNPELGDSRHDDENDEGPVGVVNTAANACERSSQWRTALKLFHELCSRSMGLGIRPDTVTFNVAISSWGQGLHWKHALKILAHMRYWEKMPDEVTYSSAISACERSLQWMHALALLDMMRCQALPPNLLCYGAAVGAGDWRFAFQLLEAIKTERLEPTTICFNAAIAACGRSHEWQQALRLITQMPFAAPPNMITFNSTITSCERGTAWDIALALLEKARAAQLQPTVVSYGAAISACRFASKWPWALHLARSNMLGHVGCIFV</sequence>
<dbReference type="PANTHER" id="PTHR47447">
    <property type="entry name" value="OS03G0856100 PROTEIN"/>
    <property type="match status" value="1"/>
</dbReference>
<organism evidence="8 9">
    <name type="scientific">Durusdinium trenchii</name>
    <dbReference type="NCBI Taxonomy" id="1381693"/>
    <lineage>
        <taxon>Eukaryota</taxon>
        <taxon>Sar</taxon>
        <taxon>Alveolata</taxon>
        <taxon>Dinophyceae</taxon>
        <taxon>Suessiales</taxon>
        <taxon>Symbiodiniaceae</taxon>
        <taxon>Durusdinium</taxon>
    </lineage>
</organism>
<reference evidence="8 9" key="1">
    <citation type="submission" date="2024-02" db="EMBL/GenBank/DDBJ databases">
        <authorList>
            <person name="Chen Y."/>
            <person name="Shah S."/>
            <person name="Dougan E. K."/>
            <person name="Thang M."/>
            <person name="Chan C."/>
        </authorList>
    </citation>
    <scope>NUCLEOTIDE SEQUENCE [LARGE SCALE GENOMIC DNA]</scope>
</reference>
<dbReference type="Gene3D" id="1.25.40.10">
    <property type="entry name" value="Tetratricopeptide repeat domain"/>
    <property type="match status" value="2"/>
</dbReference>
<evidence type="ECO:0000256" key="1">
    <source>
        <dbReference type="ARBA" id="ARBA00004123"/>
    </source>
</evidence>
<comment type="subcellular location">
    <subcellularLocation>
        <location evidence="1">Nucleus</location>
    </subcellularLocation>
</comment>
<dbReference type="InterPro" id="IPR011990">
    <property type="entry name" value="TPR-like_helical_dom_sf"/>
</dbReference>
<keyword evidence="6" id="KW-0539">Nucleus</keyword>
<keyword evidence="9" id="KW-1185">Reference proteome</keyword>
<evidence type="ECO:0000313" key="8">
    <source>
        <dbReference type="EMBL" id="CAK9035648.1"/>
    </source>
</evidence>
<dbReference type="EMBL" id="CAXAMM010015158">
    <property type="protein sequence ID" value="CAK9035648.1"/>
    <property type="molecule type" value="Genomic_DNA"/>
</dbReference>
<dbReference type="InterPro" id="IPR002885">
    <property type="entry name" value="PPR_rpt"/>
</dbReference>
<dbReference type="Proteomes" id="UP001642464">
    <property type="component" value="Unassembled WGS sequence"/>
</dbReference>
<dbReference type="PANTHER" id="PTHR47447:SF17">
    <property type="entry name" value="OS12G0638900 PROTEIN"/>
    <property type="match status" value="1"/>
</dbReference>
<proteinExistence type="inferred from homology"/>
<dbReference type="Pfam" id="PF13812">
    <property type="entry name" value="PPR_3"/>
    <property type="match status" value="1"/>
</dbReference>
<name>A0ABP0L9N2_9DINO</name>
<evidence type="ECO:0000313" key="9">
    <source>
        <dbReference type="Proteomes" id="UP001642464"/>
    </source>
</evidence>
<dbReference type="Gene3D" id="3.10.450.580">
    <property type="entry name" value="Mediator complex, subunit Med6"/>
    <property type="match status" value="1"/>
</dbReference>
<keyword evidence="4" id="KW-0805">Transcription regulation</keyword>
<keyword evidence="5" id="KW-0804">Transcription</keyword>